<evidence type="ECO:0000256" key="2">
    <source>
        <dbReference type="ARBA" id="ARBA00022679"/>
    </source>
</evidence>
<dbReference type="eggNOG" id="COG1105">
    <property type="taxonomic scope" value="Bacteria"/>
</dbReference>
<dbReference type="GO" id="GO:0005988">
    <property type="term" value="P:lactose metabolic process"/>
    <property type="evidence" value="ECO:0007669"/>
    <property type="project" value="UniProtKB-KW"/>
</dbReference>
<comment type="similarity">
    <text evidence="1">Belongs to the carbohydrate kinase pfkB family.</text>
</comment>
<dbReference type="GO" id="GO:0005524">
    <property type="term" value="F:ATP binding"/>
    <property type="evidence" value="ECO:0007669"/>
    <property type="project" value="UniProtKB-KW"/>
</dbReference>
<dbReference type="PIRSF" id="PIRSF000535">
    <property type="entry name" value="1PFK/6PFK/LacC"/>
    <property type="match status" value="1"/>
</dbReference>
<gene>
    <name evidence="8" type="primary">fruB</name>
    <name evidence="8" type="ORF">HMPREF0072_1735</name>
</gene>
<evidence type="ECO:0000256" key="1">
    <source>
        <dbReference type="ARBA" id="ARBA00005380"/>
    </source>
</evidence>
<comment type="pathway">
    <text evidence="6">Carbohydrate metabolism; D-tagatose 6-phosphate degradation; D-glyceraldehyde 3-phosphate and glycerone phosphate from D-tagatose 6-phosphate: step 1/2.</text>
</comment>
<keyword evidence="6" id="KW-0423">Lactose metabolism</keyword>
<dbReference type="Pfam" id="PF00294">
    <property type="entry name" value="PfkB"/>
    <property type="match status" value="1"/>
</dbReference>
<dbReference type="STRING" id="525254.HMPREF0072_1735"/>
<reference evidence="8 9" key="1">
    <citation type="submission" date="2008-10" db="EMBL/GenBank/DDBJ databases">
        <authorList>
            <person name="Qin X."/>
            <person name="Bachman B."/>
            <person name="Battles P."/>
            <person name="Bell A."/>
            <person name="Bess C."/>
            <person name="Bickham C."/>
            <person name="Chaboub L."/>
            <person name="Chen D."/>
            <person name="Coyle M."/>
            <person name="Deiros D.R."/>
            <person name="Dinh H."/>
            <person name="Forbes L."/>
            <person name="Fowler G."/>
            <person name="Francisco L."/>
            <person name="Fu Q."/>
            <person name="Gubbala S."/>
            <person name="Hale W."/>
            <person name="Han Y."/>
            <person name="Hemphill L."/>
            <person name="Highlander S.K."/>
            <person name="Hirani K."/>
            <person name="Hogues M."/>
            <person name="Jackson L."/>
            <person name="Jakkamsetti A."/>
            <person name="Javaid M."/>
            <person name="Jiang H."/>
            <person name="Korchina V."/>
            <person name="Kovar C."/>
            <person name="Lara F."/>
            <person name="Lee S."/>
            <person name="Mata R."/>
            <person name="Mathew T."/>
            <person name="Moen C."/>
            <person name="Morales K."/>
            <person name="Munidasa M."/>
            <person name="Nazareth L."/>
            <person name="Ngo R."/>
            <person name="Nguyen L."/>
            <person name="Okwuonu G."/>
            <person name="Ongeri F."/>
            <person name="Patil S."/>
            <person name="Petrosino J."/>
            <person name="Pham C."/>
            <person name="Pham P."/>
            <person name="Pu L.-L."/>
            <person name="Puazo M."/>
            <person name="Raj R."/>
            <person name="Reid J."/>
            <person name="Rouhana J."/>
            <person name="Saada N."/>
            <person name="Shang Y."/>
            <person name="Simmons D."/>
            <person name="Thornton R."/>
            <person name="Warren J."/>
            <person name="Weissenberger G."/>
            <person name="Zhang J."/>
            <person name="Zhang L."/>
            <person name="Zhou C."/>
            <person name="Zhu D."/>
            <person name="Muzny D."/>
            <person name="Worley K."/>
            <person name="Gibbs R."/>
        </authorList>
    </citation>
    <scope>NUCLEOTIDE SEQUENCE [LARGE SCALE GENOMIC DNA]</scope>
    <source>
        <strain evidence="8 9">ATCC 51172</strain>
    </source>
</reference>
<comment type="caution">
    <text evidence="8">The sequence shown here is derived from an EMBL/GenBank/DDBJ whole genome shotgun (WGS) entry which is preliminary data.</text>
</comment>
<feature type="domain" description="Carbohydrate kinase PfkB" evidence="7">
    <location>
        <begin position="16"/>
        <end position="292"/>
    </location>
</feature>
<accession>C2BHB5</accession>
<dbReference type="InterPro" id="IPR017583">
    <property type="entry name" value="Tagatose/fructose_Pkinase"/>
</dbReference>
<dbReference type="GO" id="GO:2001059">
    <property type="term" value="P:D-tagatose 6-phosphate catabolic process"/>
    <property type="evidence" value="ECO:0007669"/>
    <property type="project" value="UniProtKB-UniPathway"/>
</dbReference>
<dbReference type="AlphaFoldDB" id="C2BHB5"/>
<keyword evidence="2 6" id="KW-0808">Transferase</keyword>
<comment type="catalytic activity">
    <reaction evidence="6">
        <text>D-tagatofuranose 6-phosphate + ATP = D-tagatofuranose 1,6-bisphosphate + ADP + H(+)</text>
        <dbReference type="Rhea" id="RHEA:12420"/>
        <dbReference type="ChEBI" id="CHEBI:15378"/>
        <dbReference type="ChEBI" id="CHEBI:30616"/>
        <dbReference type="ChEBI" id="CHEBI:58694"/>
        <dbReference type="ChEBI" id="CHEBI:58695"/>
        <dbReference type="ChEBI" id="CHEBI:456216"/>
        <dbReference type="EC" id="2.7.1.144"/>
    </reaction>
</comment>
<dbReference type="UniPathway" id="UPA00704">
    <property type="reaction ID" value="UER00715"/>
</dbReference>
<comment type="similarity">
    <text evidence="6">Belongs to the carbohydrate kinase PfkB family. LacC subfamily.</text>
</comment>
<evidence type="ECO:0000259" key="7">
    <source>
        <dbReference type="Pfam" id="PF00294"/>
    </source>
</evidence>
<keyword evidence="9" id="KW-1185">Reference proteome</keyword>
<keyword evidence="3 6" id="KW-0547">Nucleotide-binding</keyword>
<dbReference type="GO" id="GO:0009024">
    <property type="term" value="F:tagatose-6-phosphate kinase activity"/>
    <property type="evidence" value="ECO:0007669"/>
    <property type="project" value="UniProtKB-EC"/>
</dbReference>
<sequence length="315" mass="35227">MKEESMIYTVTLNPSIDLYVEVDKLNPGFNSNIKTERTLPGGKAINVSRILSQLKIPTTATGFLGSYQGLFIKDWLEKEEILADFVDIKQSNRINIKIFENKKETVINFQGPTISSEEVEELLYYLSRVREGDTIIFGGSVPPMENGEDSDIYDRMVEIAKANGAYFIADVPSQYLMNMVEKSPLLVKPNGEDIESIYKVKIKDKMEYIPYGKDLIKKGAKYVIISYGKDGSMFFTRDGVYAANPVNDDKEIVNTVACRDAMIAGFVGTLVRDNDPIESYMVAVAAASATAKVLDLPTREEILEILPLVDIEIIE</sequence>
<evidence type="ECO:0000313" key="8">
    <source>
        <dbReference type="EMBL" id="EEI85758.1"/>
    </source>
</evidence>
<proteinExistence type="inferred from homology"/>
<dbReference type="PANTHER" id="PTHR46566:SF1">
    <property type="entry name" value="1-PHOSPHOFRUCTOKINASE"/>
    <property type="match status" value="1"/>
</dbReference>
<dbReference type="SUPFAM" id="SSF53613">
    <property type="entry name" value="Ribokinase-like"/>
    <property type="match status" value="1"/>
</dbReference>
<organism evidence="8 9">
    <name type="scientific">Anaerococcus lactolyticus ATCC 51172</name>
    <dbReference type="NCBI Taxonomy" id="525254"/>
    <lineage>
        <taxon>Bacteria</taxon>
        <taxon>Bacillati</taxon>
        <taxon>Bacillota</taxon>
        <taxon>Tissierellia</taxon>
        <taxon>Tissierellales</taxon>
        <taxon>Peptoniphilaceae</taxon>
        <taxon>Anaerococcus</taxon>
    </lineage>
</organism>
<dbReference type="InterPro" id="IPR011611">
    <property type="entry name" value="PfkB_dom"/>
</dbReference>
<dbReference type="NCBIfam" id="TIGR03168">
    <property type="entry name" value="1-PFK"/>
    <property type="match status" value="1"/>
</dbReference>
<dbReference type="EC" id="2.7.1.144" evidence="6"/>
<evidence type="ECO:0000256" key="5">
    <source>
        <dbReference type="ARBA" id="ARBA00022840"/>
    </source>
</evidence>
<dbReference type="CDD" id="cd01164">
    <property type="entry name" value="FruK_PfkB_like"/>
    <property type="match status" value="1"/>
</dbReference>
<evidence type="ECO:0000313" key="9">
    <source>
        <dbReference type="Proteomes" id="UP000005984"/>
    </source>
</evidence>
<dbReference type="Proteomes" id="UP000005984">
    <property type="component" value="Unassembled WGS sequence"/>
</dbReference>
<dbReference type="EMBL" id="ABYO01000247">
    <property type="protein sequence ID" value="EEI85758.1"/>
    <property type="molecule type" value="Genomic_DNA"/>
</dbReference>
<dbReference type="GO" id="GO:0005829">
    <property type="term" value="C:cytosol"/>
    <property type="evidence" value="ECO:0007669"/>
    <property type="project" value="TreeGrafter"/>
</dbReference>
<protein>
    <recommendedName>
        <fullName evidence="6">Tagatose-6-phosphate kinase</fullName>
        <ecNumber evidence="6">2.7.1.144</ecNumber>
    </recommendedName>
</protein>
<name>C2BHB5_9FIRM</name>
<keyword evidence="5 6" id="KW-0067">ATP-binding</keyword>
<keyword evidence="4 8" id="KW-0418">Kinase</keyword>
<evidence type="ECO:0000256" key="4">
    <source>
        <dbReference type="ARBA" id="ARBA00022777"/>
    </source>
</evidence>
<dbReference type="Gene3D" id="3.40.1190.20">
    <property type="match status" value="1"/>
</dbReference>
<dbReference type="HOGENOM" id="CLU_050013_1_0_9"/>
<dbReference type="PANTHER" id="PTHR46566">
    <property type="entry name" value="1-PHOSPHOFRUCTOKINASE-RELATED"/>
    <property type="match status" value="1"/>
</dbReference>
<dbReference type="InterPro" id="IPR029056">
    <property type="entry name" value="Ribokinase-like"/>
</dbReference>
<evidence type="ECO:0000256" key="6">
    <source>
        <dbReference type="PIRNR" id="PIRNR000535"/>
    </source>
</evidence>
<evidence type="ECO:0000256" key="3">
    <source>
        <dbReference type="ARBA" id="ARBA00022741"/>
    </source>
</evidence>
<dbReference type="GO" id="GO:0008443">
    <property type="term" value="F:phosphofructokinase activity"/>
    <property type="evidence" value="ECO:0007669"/>
    <property type="project" value="TreeGrafter"/>
</dbReference>